<evidence type="ECO:0000313" key="2">
    <source>
        <dbReference type="Proteomes" id="UP000269998"/>
    </source>
</evidence>
<protein>
    <submittedName>
        <fullName evidence="1">Uncharacterized protein</fullName>
    </submittedName>
</protein>
<accession>A0A447GCZ0</accession>
<dbReference type="AlphaFoldDB" id="A0A447GCZ0"/>
<keyword evidence="2" id="KW-1185">Reference proteome</keyword>
<dbReference type="KEGG" id="mbai:MB901379_01932"/>
<reference evidence="2" key="1">
    <citation type="submission" date="2018-02" db="EMBL/GenBank/DDBJ databases">
        <authorList>
            <person name="Seth-Smith MB H."/>
            <person name="Seth-Smith H."/>
        </authorList>
    </citation>
    <scope>NUCLEOTIDE SEQUENCE [LARGE SCALE GENOMIC DNA]</scope>
</reference>
<evidence type="ECO:0000313" key="1">
    <source>
        <dbReference type="EMBL" id="VDM88370.1"/>
    </source>
</evidence>
<dbReference type="EMBL" id="LR130759">
    <property type="protein sequence ID" value="VDM88370.1"/>
    <property type="molecule type" value="Genomic_DNA"/>
</dbReference>
<dbReference type="Proteomes" id="UP000269998">
    <property type="component" value="Chromosome"/>
</dbReference>
<sequence>MFLLPDRSRMRGCPITCHRPRAPGGALSRSLKLAAMRAGVLVGPEGRH</sequence>
<proteinExistence type="predicted"/>
<gene>
    <name evidence="1" type="ORF">MB901379_01932</name>
</gene>
<organism evidence="1 2">
    <name type="scientific">Mycobacterium basiliense</name>
    <dbReference type="NCBI Taxonomy" id="2094119"/>
    <lineage>
        <taxon>Bacteria</taxon>
        <taxon>Bacillati</taxon>
        <taxon>Actinomycetota</taxon>
        <taxon>Actinomycetes</taxon>
        <taxon>Mycobacteriales</taxon>
        <taxon>Mycobacteriaceae</taxon>
        <taxon>Mycobacterium</taxon>
    </lineage>
</organism>
<name>A0A447GCZ0_9MYCO</name>